<dbReference type="InterPro" id="IPR002908">
    <property type="entry name" value="Frataxin/CyaY"/>
</dbReference>
<gene>
    <name evidence="13" type="ORF">P167DRAFT_487098</name>
</gene>
<dbReference type="PROSITE" id="PS01344">
    <property type="entry name" value="FRATAXIN_1"/>
    <property type="match status" value="1"/>
</dbReference>
<dbReference type="Pfam" id="PF01491">
    <property type="entry name" value="Frataxin_Cyay"/>
    <property type="match status" value="1"/>
</dbReference>
<dbReference type="AlphaFoldDB" id="A0A3N4KRA7"/>
<evidence type="ECO:0000256" key="9">
    <source>
        <dbReference type="ARBA" id="ARBA00023004"/>
    </source>
</evidence>
<evidence type="ECO:0000313" key="14">
    <source>
        <dbReference type="Proteomes" id="UP000277580"/>
    </source>
</evidence>
<dbReference type="GO" id="GO:0034986">
    <property type="term" value="F:iron chaperone activity"/>
    <property type="evidence" value="ECO:0007669"/>
    <property type="project" value="TreeGrafter"/>
</dbReference>
<evidence type="ECO:0000313" key="13">
    <source>
        <dbReference type="EMBL" id="RPB13083.1"/>
    </source>
</evidence>
<keyword evidence="8" id="KW-0560">Oxidoreductase</keyword>
<keyword evidence="6" id="KW-0410">Iron transport</keyword>
<evidence type="ECO:0000256" key="3">
    <source>
        <dbReference type="ARBA" id="ARBA00013107"/>
    </source>
</evidence>
<dbReference type="Proteomes" id="UP000277580">
    <property type="component" value="Unassembled WGS sequence"/>
</dbReference>
<dbReference type="GO" id="GO:0051537">
    <property type="term" value="F:2 iron, 2 sulfur cluster binding"/>
    <property type="evidence" value="ECO:0007669"/>
    <property type="project" value="TreeGrafter"/>
</dbReference>
<keyword evidence="7" id="KW-0809">Transit peptide</keyword>
<dbReference type="PANTHER" id="PTHR16821:SF2">
    <property type="entry name" value="FRATAXIN, MITOCHONDRIAL"/>
    <property type="match status" value="1"/>
</dbReference>
<evidence type="ECO:0000256" key="8">
    <source>
        <dbReference type="ARBA" id="ARBA00023002"/>
    </source>
</evidence>
<keyword evidence="4" id="KW-0409">Iron storage</keyword>
<dbReference type="Gene3D" id="3.30.920.10">
    <property type="entry name" value="Frataxin/CyaY"/>
    <property type="match status" value="1"/>
</dbReference>
<dbReference type="SMART" id="SM01219">
    <property type="entry name" value="Frataxin_Cyay"/>
    <property type="match status" value="1"/>
</dbReference>
<reference evidence="13 14" key="1">
    <citation type="journal article" date="2018" name="Nat. Ecol. Evol.">
        <title>Pezizomycetes genomes reveal the molecular basis of ectomycorrhizal truffle lifestyle.</title>
        <authorList>
            <person name="Murat C."/>
            <person name="Payen T."/>
            <person name="Noel B."/>
            <person name="Kuo A."/>
            <person name="Morin E."/>
            <person name="Chen J."/>
            <person name="Kohler A."/>
            <person name="Krizsan K."/>
            <person name="Balestrini R."/>
            <person name="Da Silva C."/>
            <person name="Montanini B."/>
            <person name="Hainaut M."/>
            <person name="Levati E."/>
            <person name="Barry K.W."/>
            <person name="Belfiori B."/>
            <person name="Cichocki N."/>
            <person name="Clum A."/>
            <person name="Dockter R.B."/>
            <person name="Fauchery L."/>
            <person name="Guy J."/>
            <person name="Iotti M."/>
            <person name="Le Tacon F."/>
            <person name="Lindquist E.A."/>
            <person name="Lipzen A."/>
            <person name="Malagnac F."/>
            <person name="Mello A."/>
            <person name="Molinier V."/>
            <person name="Miyauchi S."/>
            <person name="Poulain J."/>
            <person name="Riccioni C."/>
            <person name="Rubini A."/>
            <person name="Sitrit Y."/>
            <person name="Splivallo R."/>
            <person name="Traeger S."/>
            <person name="Wang M."/>
            <person name="Zifcakova L."/>
            <person name="Wipf D."/>
            <person name="Zambonelli A."/>
            <person name="Paolocci F."/>
            <person name="Nowrousian M."/>
            <person name="Ottonello S."/>
            <person name="Baldrian P."/>
            <person name="Spatafora J.W."/>
            <person name="Henrissat B."/>
            <person name="Nagy L.G."/>
            <person name="Aury J.M."/>
            <person name="Wincker P."/>
            <person name="Grigoriev I.V."/>
            <person name="Bonfante P."/>
            <person name="Martin F.M."/>
        </authorList>
    </citation>
    <scope>NUCLEOTIDE SEQUENCE [LARGE SCALE GENOMIC DNA]</scope>
    <source>
        <strain evidence="13 14">CCBAS932</strain>
    </source>
</reference>
<dbReference type="OrthoDB" id="1897642at2759"/>
<dbReference type="STRING" id="1392247.A0A3N4KRA7"/>
<dbReference type="GO" id="GO:0008199">
    <property type="term" value="F:ferric iron binding"/>
    <property type="evidence" value="ECO:0007669"/>
    <property type="project" value="InterPro"/>
</dbReference>
<dbReference type="EC" id="1.16.3.1" evidence="3"/>
<comment type="similarity">
    <text evidence="2">Belongs to the frataxin family.</text>
</comment>
<proteinExistence type="inferred from homology"/>
<evidence type="ECO:0000256" key="12">
    <source>
        <dbReference type="ARBA" id="ARBA00047990"/>
    </source>
</evidence>
<dbReference type="InterPro" id="IPR017789">
    <property type="entry name" value="Frataxin"/>
</dbReference>
<evidence type="ECO:0000256" key="6">
    <source>
        <dbReference type="ARBA" id="ARBA00022496"/>
    </source>
</evidence>
<dbReference type="GO" id="GO:0016226">
    <property type="term" value="P:iron-sulfur cluster assembly"/>
    <property type="evidence" value="ECO:0007669"/>
    <property type="project" value="InterPro"/>
</dbReference>
<dbReference type="GO" id="GO:0004322">
    <property type="term" value="F:ferroxidase activity"/>
    <property type="evidence" value="ECO:0007669"/>
    <property type="project" value="UniProtKB-EC"/>
</dbReference>
<name>A0A3N4KRA7_9PEZI</name>
<dbReference type="GO" id="GO:0006879">
    <property type="term" value="P:intracellular iron ion homeostasis"/>
    <property type="evidence" value="ECO:0007669"/>
    <property type="project" value="UniProtKB-KW"/>
</dbReference>
<evidence type="ECO:0000256" key="5">
    <source>
        <dbReference type="ARBA" id="ARBA00022448"/>
    </source>
</evidence>
<keyword evidence="5" id="KW-0813">Transport</keyword>
<keyword evidence="9" id="KW-0408">Iron</keyword>
<dbReference type="GO" id="GO:0006826">
    <property type="term" value="P:iron ion transport"/>
    <property type="evidence" value="ECO:0007669"/>
    <property type="project" value="UniProtKB-KW"/>
</dbReference>
<evidence type="ECO:0000256" key="1">
    <source>
        <dbReference type="ARBA" id="ARBA00004173"/>
    </source>
</evidence>
<sequence>MLRQQPRIIANPSQWFIVPARAPGIVAAKRAFSQTQAVAYNKGGFSLEDFHKVSEGTLEGILESVEAIAEKRTDVDVEYSAGVLTITLPQGTYVINKQPPNRQIWISSPITGPNRFDWDPINYKWISTRDGSTLGGVLKKEIGIEFSISMPLGYL</sequence>
<organism evidence="13 14">
    <name type="scientific">Morchella conica CCBAS932</name>
    <dbReference type="NCBI Taxonomy" id="1392247"/>
    <lineage>
        <taxon>Eukaryota</taxon>
        <taxon>Fungi</taxon>
        <taxon>Dikarya</taxon>
        <taxon>Ascomycota</taxon>
        <taxon>Pezizomycotina</taxon>
        <taxon>Pezizomycetes</taxon>
        <taxon>Pezizales</taxon>
        <taxon>Morchellaceae</taxon>
        <taxon>Morchella</taxon>
    </lineage>
</organism>
<dbReference type="EMBL" id="ML119125">
    <property type="protein sequence ID" value="RPB13083.1"/>
    <property type="molecule type" value="Genomic_DNA"/>
</dbReference>
<comment type="catalytic activity">
    <reaction evidence="12">
        <text>4 Fe(2+) + O2 + 4 H(+) = 4 Fe(3+) + 2 H2O</text>
        <dbReference type="Rhea" id="RHEA:11148"/>
        <dbReference type="ChEBI" id="CHEBI:15377"/>
        <dbReference type="ChEBI" id="CHEBI:15378"/>
        <dbReference type="ChEBI" id="CHEBI:15379"/>
        <dbReference type="ChEBI" id="CHEBI:29033"/>
        <dbReference type="ChEBI" id="CHEBI:29034"/>
        <dbReference type="EC" id="1.16.3.1"/>
    </reaction>
</comment>
<keyword evidence="11" id="KW-0496">Mitochondrion</keyword>
<dbReference type="NCBIfam" id="TIGR03421">
    <property type="entry name" value="FeS_CyaY"/>
    <property type="match status" value="1"/>
</dbReference>
<evidence type="ECO:0000256" key="4">
    <source>
        <dbReference type="ARBA" id="ARBA00022434"/>
    </source>
</evidence>
<dbReference type="PROSITE" id="PS50810">
    <property type="entry name" value="FRATAXIN_2"/>
    <property type="match status" value="1"/>
</dbReference>
<dbReference type="GO" id="GO:0005739">
    <property type="term" value="C:mitochondrion"/>
    <property type="evidence" value="ECO:0007669"/>
    <property type="project" value="UniProtKB-SubCell"/>
</dbReference>
<dbReference type="FunCoup" id="A0A3N4KRA7">
    <property type="interactions" value="386"/>
</dbReference>
<evidence type="ECO:0000256" key="2">
    <source>
        <dbReference type="ARBA" id="ARBA00008183"/>
    </source>
</evidence>
<keyword evidence="14" id="KW-1185">Reference proteome</keyword>
<protein>
    <recommendedName>
        <fullName evidence="3">ferroxidase</fullName>
        <ecNumber evidence="3">1.16.3.1</ecNumber>
    </recommendedName>
</protein>
<accession>A0A3N4KRA7</accession>
<dbReference type="InParanoid" id="A0A3N4KRA7"/>
<dbReference type="SUPFAM" id="SSF55387">
    <property type="entry name" value="Frataxin/Nqo15-like"/>
    <property type="match status" value="1"/>
</dbReference>
<evidence type="ECO:0000256" key="7">
    <source>
        <dbReference type="ARBA" id="ARBA00022946"/>
    </source>
</evidence>
<evidence type="ECO:0000256" key="10">
    <source>
        <dbReference type="ARBA" id="ARBA00023065"/>
    </source>
</evidence>
<dbReference type="InterPro" id="IPR020895">
    <property type="entry name" value="Frataxin_CS"/>
</dbReference>
<dbReference type="NCBIfam" id="TIGR03422">
    <property type="entry name" value="mito_frataxin"/>
    <property type="match status" value="1"/>
</dbReference>
<keyword evidence="10" id="KW-0406">Ion transport</keyword>
<dbReference type="PANTHER" id="PTHR16821">
    <property type="entry name" value="FRATAXIN"/>
    <property type="match status" value="1"/>
</dbReference>
<comment type="subcellular location">
    <subcellularLocation>
        <location evidence="1">Mitochondrion</location>
    </subcellularLocation>
</comment>
<evidence type="ECO:0000256" key="11">
    <source>
        <dbReference type="ARBA" id="ARBA00023128"/>
    </source>
</evidence>
<dbReference type="GO" id="GO:0008198">
    <property type="term" value="F:ferrous iron binding"/>
    <property type="evidence" value="ECO:0007669"/>
    <property type="project" value="TreeGrafter"/>
</dbReference>
<dbReference type="InterPro" id="IPR036524">
    <property type="entry name" value="Frataxin/CyaY_sf"/>
</dbReference>